<evidence type="ECO:0000313" key="13">
    <source>
        <dbReference type="Proteomes" id="UP000237889"/>
    </source>
</evidence>
<organism evidence="12 13">
    <name type="scientific">Phreatobacter cathodiphilus</name>
    <dbReference type="NCBI Taxonomy" id="1868589"/>
    <lineage>
        <taxon>Bacteria</taxon>
        <taxon>Pseudomonadati</taxon>
        <taxon>Pseudomonadota</taxon>
        <taxon>Alphaproteobacteria</taxon>
        <taxon>Hyphomicrobiales</taxon>
        <taxon>Phreatobacteraceae</taxon>
        <taxon>Phreatobacter</taxon>
    </lineage>
</organism>
<dbReference type="PROSITE" id="PS50893">
    <property type="entry name" value="ABC_TRANSPORTER_2"/>
    <property type="match status" value="1"/>
</dbReference>
<dbReference type="InterPro" id="IPR011527">
    <property type="entry name" value="ABC1_TM_dom"/>
</dbReference>
<dbReference type="AlphaFoldDB" id="A0A2S0NBU4"/>
<evidence type="ECO:0000256" key="6">
    <source>
        <dbReference type="ARBA" id="ARBA00022840"/>
    </source>
</evidence>
<dbReference type="GO" id="GO:0005886">
    <property type="term" value="C:plasma membrane"/>
    <property type="evidence" value="ECO:0007669"/>
    <property type="project" value="UniProtKB-SubCell"/>
</dbReference>
<reference evidence="12 13" key="1">
    <citation type="submission" date="2018-03" db="EMBL/GenBank/DDBJ databases">
        <title>Genome sequencing of Phreatobacter sp.</title>
        <authorList>
            <person name="Kim S.-J."/>
            <person name="Heo J."/>
            <person name="Kwon S.-W."/>
        </authorList>
    </citation>
    <scope>NUCLEOTIDE SEQUENCE [LARGE SCALE GENOMIC DNA]</scope>
    <source>
        <strain evidence="12 13">S-12</strain>
    </source>
</reference>
<dbReference type="PANTHER" id="PTHR24221:SF654">
    <property type="entry name" value="ATP-BINDING CASSETTE SUB-FAMILY B MEMBER 6"/>
    <property type="match status" value="1"/>
</dbReference>
<dbReference type="GO" id="GO:0016887">
    <property type="term" value="F:ATP hydrolysis activity"/>
    <property type="evidence" value="ECO:0007669"/>
    <property type="project" value="InterPro"/>
</dbReference>
<feature type="transmembrane region" description="Helical" evidence="9">
    <location>
        <begin position="159"/>
        <end position="188"/>
    </location>
</feature>
<dbReference type="GO" id="GO:0005524">
    <property type="term" value="F:ATP binding"/>
    <property type="evidence" value="ECO:0007669"/>
    <property type="project" value="UniProtKB-KW"/>
</dbReference>
<dbReference type="PROSITE" id="PS50929">
    <property type="entry name" value="ABC_TM1F"/>
    <property type="match status" value="1"/>
</dbReference>
<feature type="domain" description="ABC transmembrane type-1" evidence="11">
    <location>
        <begin position="34"/>
        <end position="316"/>
    </location>
</feature>
<evidence type="ECO:0000256" key="4">
    <source>
        <dbReference type="ARBA" id="ARBA00022692"/>
    </source>
</evidence>
<dbReference type="InterPro" id="IPR003439">
    <property type="entry name" value="ABC_transporter-like_ATP-bd"/>
</dbReference>
<comment type="similarity">
    <text evidence="2">Belongs to the ABC transporter superfamily.</text>
</comment>
<name>A0A2S0NBU4_9HYPH</name>
<dbReference type="RefSeq" id="WP_106748981.1">
    <property type="nucleotide sequence ID" value="NZ_CP027668.1"/>
</dbReference>
<evidence type="ECO:0000259" key="10">
    <source>
        <dbReference type="PROSITE" id="PS50893"/>
    </source>
</evidence>
<keyword evidence="5" id="KW-0547">Nucleotide-binding</keyword>
<dbReference type="InterPro" id="IPR003593">
    <property type="entry name" value="AAA+_ATPase"/>
</dbReference>
<dbReference type="Gene3D" id="3.40.50.300">
    <property type="entry name" value="P-loop containing nucleotide triphosphate hydrolases"/>
    <property type="match status" value="1"/>
</dbReference>
<comment type="subcellular location">
    <subcellularLocation>
        <location evidence="1">Cell membrane</location>
        <topology evidence="1">Multi-pass membrane protein</topology>
    </subcellularLocation>
</comment>
<keyword evidence="4 9" id="KW-0812">Transmembrane</keyword>
<feature type="transmembrane region" description="Helical" evidence="9">
    <location>
        <begin position="33"/>
        <end position="54"/>
    </location>
</feature>
<dbReference type="PANTHER" id="PTHR24221">
    <property type="entry name" value="ATP-BINDING CASSETTE SUB-FAMILY B"/>
    <property type="match status" value="1"/>
</dbReference>
<evidence type="ECO:0000256" key="2">
    <source>
        <dbReference type="ARBA" id="ARBA00005417"/>
    </source>
</evidence>
<dbReference type="InterPro" id="IPR027417">
    <property type="entry name" value="P-loop_NTPase"/>
</dbReference>
<gene>
    <name evidence="12" type="ORF">C6569_11510</name>
</gene>
<dbReference type="CDD" id="cd18552">
    <property type="entry name" value="ABC_6TM_MsbA_like"/>
    <property type="match status" value="1"/>
</dbReference>
<dbReference type="InterPro" id="IPR017871">
    <property type="entry name" value="ABC_transporter-like_CS"/>
</dbReference>
<dbReference type="OrthoDB" id="9804259at2"/>
<dbReference type="PROSITE" id="PS00211">
    <property type="entry name" value="ABC_TRANSPORTER_1"/>
    <property type="match status" value="1"/>
</dbReference>
<evidence type="ECO:0000256" key="1">
    <source>
        <dbReference type="ARBA" id="ARBA00004651"/>
    </source>
</evidence>
<dbReference type="Gene3D" id="1.20.1560.10">
    <property type="entry name" value="ABC transporter type 1, transmembrane domain"/>
    <property type="match status" value="1"/>
</dbReference>
<keyword evidence="13" id="KW-1185">Reference proteome</keyword>
<evidence type="ECO:0000256" key="8">
    <source>
        <dbReference type="ARBA" id="ARBA00023136"/>
    </source>
</evidence>
<dbReference type="GO" id="GO:0140359">
    <property type="term" value="F:ABC-type transporter activity"/>
    <property type="evidence" value="ECO:0007669"/>
    <property type="project" value="InterPro"/>
</dbReference>
<keyword evidence="8 9" id="KW-0472">Membrane</keyword>
<feature type="domain" description="ABC transporter" evidence="10">
    <location>
        <begin position="350"/>
        <end position="584"/>
    </location>
</feature>
<dbReference type="InterPro" id="IPR036640">
    <property type="entry name" value="ABC1_TM_sf"/>
</dbReference>
<evidence type="ECO:0000259" key="11">
    <source>
        <dbReference type="PROSITE" id="PS50929"/>
    </source>
</evidence>
<evidence type="ECO:0000256" key="3">
    <source>
        <dbReference type="ARBA" id="ARBA00022448"/>
    </source>
</evidence>
<dbReference type="Pfam" id="PF00005">
    <property type="entry name" value="ABC_tran"/>
    <property type="match status" value="1"/>
</dbReference>
<dbReference type="Proteomes" id="UP000237889">
    <property type="component" value="Chromosome"/>
</dbReference>
<feature type="transmembrane region" description="Helical" evidence="9">
    <location>
        <begin position="66"/>
        <end position="87"/>
    </location>
</feature>
<dbReference type="GO" id="GO:0034040">
    <property type="term" value="F:ATPase-coupled lipid transmembrane transporter activity"/>
    <property type="evidence" value="ECO:0007669"/>
    <property type="project" value="TreeGrafter"/>
</dbReference>
<evidence type="ECO:0000313" key="12">
    <source>
        <dbReference type="EMBL" id="AVO45640.1"/>
    </source>
</evidence>
<dbReference type="KEGG" id="phr:C6569_11510"/>
<proteinExistence type="inferred from homology"/>
<dbReference type="InterPro" id="IPR039421">
    <property type="entry name" value="Type_1_exporter"/>
</dbReference>
<evidence type="ECO:0000256" key="7">
    <source>
        <dbReference type="ARBA" id="ARBA00022989"/>
    </source>
</evidence>
<dbReference type="SUPFAM" id="SSF52540">
    <property type="entry name" value="P-loop containing nucleoside triphosphate hydrolases"/>
    <property type="match status" value="1"/>
</dbReference>
<dbReference type="SUPFAM" id="SSF90123">
    <property type="entry name" value="ABC transporter transmembrane region"/>
    <property type="match status" value="1"/>
</dbReference>
<accession>A0A2S0NBU4</accession>
<evidence type="ECO:0000256" key="5">
    <source>
        <dbReference type="ARBA" id="ARBA00022741"/>
    </source>
</evidence>
<keyword evidence="7 9" id="KW-1133">Transmembrane helix</keyword>
<evidence type="ECO:0000256" key="9">
    <source>
        <dbReference type="SAM" id="Phobius"/>
    </source>
</evidence>
<keyword evidence="3" id="KW-0813">Transport</keyword>
<dbReference type="Pfam" id="PF00664">
    <property type="entry name" value="ABC_membrane"/>
    <property type="match status" value="1"/>
</dbReference>
<dbReference type="SMART" id="SM00382">
    <property type="entry name" value="AAA"/>
    <property type="match status" value="1"/>
</dbReference>
<dbReference type="EMBL" id="CP027668">
    <property type="protein sequence ID" value="AVO45640.1"/>
    <property type="molecule type" value="Genomic_DNA"/>
</dbReference>
<protein>
    <submittedName>
        <fullName evidence="12">ABC transporter ATP-binding protein</fullName>
    </submittedName>
</protein>
<sequence length="594" mass="64177">MRLLRLFPRIDAQRGQTLKRLVGESLRAYAPRYALAFVCMGIVAGCTALSAWIMRDLINGVFQNRDFTLAVWFGVTVFSIFLVKGVASYASNVILSRIGNAIVAAQQTRIFNHLLSQGVDFYQQHASADLVTRVTHNAQAARDVLQNIVTTVGRDLLTVAGLLVVMIVTDPLMFVVSGAVMPVAVYGVNRLRRRVRRLAQSEFTSLSSMVGVVQETVQGVRIVKSFGMEDRMQARMDDTIASVRHRADKIATLGARTGPLMETLGGLAISAAIVYGAWRVIHQGVDAGAFFAFVTALLLAYDPAKRLARLGVEVEKGLVGVRLMYELLDTEPTLKEKPQAPALAVGEGTVAFDRVTFGYHAEEPVLRELSFVAAGGKTTALVGPSGGGKSTIISLVQRFFDVSGGAITVDGQNVRDVTFASLRGAMAFVSQDVFLFQGTVRENIAVGRPEATEAEIEAAARAAHAHDFILGLPEGYQTLIGEHGQGLSGGQRQRVAIARAILKDAPIMLLDEATSALDSESEFEVQRALDQLLSGRTSIVIAHRLSTIMRADRILVIEAGRVAESGTHAELIARNGLYAHYVAIQFGERDDAAE</sequence>
<dbReference type="FunFam" id="3.40.50.300:FF:000287">
    <property type="entry name" value="Multidrug ABC transporter ATP-binding protein"/>
    <property type="match status" value="1"/>
</dbReference>
<keyword evidence="6 12" id="KW-0067">ATP-binding</keyword>